<dbReference type="InterPro" id="IPR014956">
    <property type="entry name" value="ParBc_2"/>
</dbReference>
<reference evidence="2" key="1">
    <citation type="submission" date="2016-10" db="EMBL/GenBank/DDBJ databases">
        <authorList>
            <person name="Varghese N."/>
            <person name="Submissions S."/>
        </authorList>
    </citation>
    <scope>NUCLEOTIDE SEQUENCE [LARGE SCALE GENOMIC DNA]</scope>
    <source>
        <strain evidence="2">DSM 26382</strain>
    </source>
</reference>
<organism evidence="1 2">
    <name type="scientific">Ectopseudomonas chengduensis</name>
    <dbReference type="NCBI Taxonomy" id="489632"/>
    <lineage>
        <taxon>Bacteria</taxon>
        <taxon>Pseudomonadati</taxon>
        <taxon>Pseudomonadota</taxon>
        <taxon>Gammaproteobacteria</taxon>
        <taxon>Pseudomonadales</taxon>
        <taxon>Pseudomonadaceae</taxon>
        <taxon>Ectopseudomonas</taxon>
    </lineage>
</organism>
<dbReference type="AlphaFoldDB" id="A0A1G6MMR0"/>
<accession>A0A1G6MMR0</accession>
<dbReference type="RefSeq" id="WP_017677979.1">
    <property type="nucleotide sequence ID" value="NZ_FMZQ01000004.1"/>
</dbReference>
<dbReference type="CDD" id="cd16390">
    <property type="entry name" value="ParB_N_Srx_like"/>
    <property type="match status" value="1"/>
</dbReference>
<dbReference type="InterPro" id="IPR036086">
    <property type="entry name" value="ParB/Sulfiredoxin_sf"/>
</dbReference>
<name>A0A1G6MMR0_9GAMM</name>
<dbReference type="Pfam" id="PF08857">
    <property type="entry name" value="ParBc_2"/>
    <property type="match status" value="1"/>
</dbReference>
<dbReference type="SUPFAM" id="SSF110849">
    <property type="entry name" value="ParB/Sulfiredoxin"/>
    <property type="match status" value="1"/>
</dbReference>
<evidence type="ECO:0000313" key="2">
    <source>
        <dbReference type="Proteomes" id="UP000199467"/>
    </source>
</evidence>
<dbReference type="Gene3D" id="3.90.1530.10">
    <property type="entry name" value="Conserved hypothetical protein from pyrococcus furiosus pfu- 392566-001, ParB domain"/>
    <property type="match status" value="1"/>
</dbReference>
<sequence length="309" mass="34437">MRQITLILVALGLSSTVLAQDYSAAKPGELLQVPLQALHPTQAAVGYDQIYYKLGRFAQERNKLFDEYCEANGQGESANVPGDADLRKPESFTCQDKVGARSSEMKTVVIGPEGKLFLTDGHHTFTVLMEHPKGGENLNMWVRVTDNFSDSADMASFWQRMAQARKVWLKDGNGQAIDPQQIPSQLGLQHLANDPYRALVYFTREVGYDKPRSGEVAPEFLEFYWGNWLRSVMSLDTYDLSDRGDYRDAVEIAAKKMVALAPEDEVGNSGFKARELGGYSSMDRKELNKVAGRKLNYATSYKKALAGES</sequence>
<dbReference type="EMBL" id="FMZQ01000004">
    <property type="protein sequence ID" value="SDC56809.1"/>
    <property type="molecule type" value="Genomic_DNA"/>
</dbReference>
<dbReference type="Gene3D" id="1.10.8.10">
    <property type="entry name" value="DNA helicase RuvA subunit, C-terminal domain"/>
    <property type="match status" value="1"/>
</dbReference>
<gene>
    <name evidence="1" type="ORF">SAMN05216576_104112</name>
</gene>
<dbReference type="Proteomes" id="UP000199467">
    <property type="component" value="Unassembled WGS sequence"/>
</dbReference>
<evidence type="ECO:0000313" key="1">
    <source>
        <dbReference type="EMBL" id="SDC56809.1"/>
    </source>
</evidence>
<proteinExistence type="predicted"/>
<protein>
    <submittedName>
        <fullName evidence="1">Uncharacterized protein</fullName>
    </submittedName>
</protein>
<keyword evidence="2" id="KW-1185">Reference proteome</keyword>